<dbReference type="InterPro" id="IPR013656">
    <property type="entry name" value="PAS_4"/>
</dbReference>
<dbReference type="AlphaFoldDB" id="A0A7X6BNZ9"/>
<reference evidence="8 9" key="1">
    <citation type="submission" date="2020-03" db="EMBL/GenBank/DDBJ databases">
        <title>Genomic Encyclopedia of Type Strains, Phase IV (KMG-IV): sequencing the most valuable type-strain genomes for metagenomic binning, comparative biology and taxonomic classification.</title>
        <authorList>
            <person name="Goeker M."/>
        </authorList>
    </citation>
    <scope>NUCLEOTIDE SEQUENCE [LARGE SCALE GENOMIC DNA]</scope>
    <source>
        <strain evidence="8 9">DSM 4736</strain>
    </source>
</reference>
<dbReference type="CDD" id="cd00082">
    <property type="entry name" value="HisKA"/>
    <property type="match status" value="1"/>
</dbReference>
<organism evidence="8 9">
    <name type="scientific">Brevundimonas alba</name>
    <dbReference type="NCBI Taxonomy" id="74314"/>
    <lineage>
        <taxon>Bacteria</taxon>
        <taxon>Pseudomonadati</taxon>
        <taxon>Pseudomonadota</taxon>
        <taxon>Alphaproteobacteria</taxon>
        <taxon>Caulobacterales</taxon>
        <taxon>Caulobacteraceae</taxon>
        <taxon>Brevundimonas</taxon>
    </lineage>
</organism>
<dbReference type="InterPro" id="IPR036890">
    <property type="entry name" value="HATPase_C_sf"/>
</dbReference>
<feature type="domain" description="Histidine kinase" evidence="5">
    <location>
        <begin position="295"/>
        <end position="519"/>
    </location>
</feature>
<evidence type="ECO:0000259" key="5">
    <source>
        <dbReference type="PROSITE" id="PS50109"/>
    </source>
</evidence>
<dbReference type="SMART" id="SM00448">
    <property type="entry name" value="REC"/>
    <property type="match status" value="1"/>
</dbReference>
<keyword evidence="3 4" id="KW-0597">Phosphoprotein</keyword>
<dbReference type="InterPro" id="IPR036097">
    <property type="entry name" value="HisK_dim/P_sf"/>
</dbReference>
<dbReference type="InterPro" id="IPR035965">
    <property type="entry name" value="PAS-like_dom_sf"/>
</dbReference>
<evidence type="ECO:0000256" key="3">
    <source>
        <dbReference type="ARBA" id="ARBA00022553"/>
    </source>
</evidence>
<dbReference type="Pfam" id="PF00072">
    <property type="entry name" value="Response_reg"/>
    <property type="match status" value="1"/>
</dbReference>
<dbReference type="InterPro" id="IPR005467">
    <property type="entry name" value="His_kinase_dom"/>
</dbReference>
<dbReference type="InterPro" id="IPR004358">
    <property type="entry name" value="Sig_transdc_His_kin-like_C"/>
</dbReference>
<dbReference type="Pfam" id="PF00512">
    <property type="entry name" value="HisKA"/>
    <property type="match status" value="1"/>
</dbReference>
<evidence type="ECO:0000313" key="9">
    <source>
        <dbReference type="Proteomes" id="UP000587415"/>
    </source>
</evidence>
<evidence type="ECO:0000259" key="7">
    <source>
        <dbReference type="PROSITE" id="PS50112"/>
    </source>
</evidence>
<comment type="caution">
    <text evidence="8">The sequence shown here is derived from an EMBL/GenBank/DDBJ whole genome shotgun (WGS) entry which is preliminary data.</text>
</comment>
<dbReference type="InterPro" id="IPR011006">
    <property type="entry name" value="CheY-like_superfamily"/>
</dbReference>
<dbReference type="SUPFAM" id="SSF55785">
    <property type="entry name" value="PYP-like sensor domain (PAS domain)"/>
    <property type="match status" value="2"/>
</dbReference>
<dbReference type="PANTHER" id="PTHR43065">
    <property type="entry name" value="SENSOR HISTIDINE KINASE"/>
    <property type="match status" value="1"/>
</dbReference>
<dbReference type="SMART" id="SM00388">
    <property type="entry name" value="HisKA"/>
    <property type="match status" value="1"/>
</dbReference>
<evidence type="ECO:0000256" key="4">
    <source>
        <dbReference type="PROSITE-ProRule" id="PRU00169"/>
    </source>
</evidence>
<dbReference type="CDD" id="cd18161">
    <property type="entry name" value="REC_hyHK_blue-like"/>
    <property type="match status" value="1"/>
</dbReference>
<dbReference type="CDD" id="cd00130">
    <property type="entry name" value="PAS"/>
    <property type="match status" value="1"/>
</dbReference>
<dbReference type="SUPFAM" id="SSF47384">
    <property type="entry name" value="Homodimeric domain of signal transducing histidine kinase"/>
    <property type="match status" value="1"/>
</dbReference>
<evidence type="ECO:0000256" key="1">
    <source>
        <dbReference type="ARBA" id="ARBA00000085"/>
    </source>
</evidence>
<dbReference type="InterPro" id="IPR000014">
    <property type="entry name" value="PAS"/>
</dbReference>
<dbReference type="InterPro" id="IPR003594">
    <property type="entry name" value="HATPase_dom"/>
</dbReference>
<dbReference type="Pfam" id="PF02518">
    <property type="entry name" value="HATPase_c"/>
    <property type="match status" value="1"/>
</dbReference>
<dbReference type="InterPro" id="IPR013655">
    <property type="entry name" value="PAS_fold_3"/>
</dbReference>
<feature type="domain" description="Response regulatory" evidence="6">
    <location>
        <begin position="541"/>
        <end position="657"/>
    </location>
</feature>
<dbReference type="Gene3D" id="3.30.565.10">
    <property type="entry name" value="Histidine kinase-like ATPase, C-terminal domain"/>
    <property type="match status" value="1"/>
</dbReference>
<dbReference type="EMBL" id="JAATJM010000001">
    <property type="protein sequence ID" value="NJC41255.1"/>
    <property type="molecule type" value="Genomic_DNA"/>
</dbReference>
<evidence type="ECO:0000259" key="6">
    <source>
        <dbReference type="PROSITE" id="PS50110"/>
    </source>
</evidence>
<dbReference type="SMART" id="SM00091">
    <property type="entry name" value="PAS"/>
    <property type="match status" value="1"/>
</dbReference>
<dbReference type="GO" id="GO:0000155">
    <property type="term" value="F:phosphorelay sensor kinase activity"/>
    <property type="evidence" value="ECO:0007669"/>
    <property type="project" value="InterPro"/>
</dbReference>
<dbReference type="InterPro" id="IPR003661">
    <property type="entry name" value="HisK_dim/P_dom"/>
</dbReference>
<dbReference type="Gene3D" id="1.10.287.130">
    <property type="match status" value="1"/>
</dbReference>
<gene>
    <name evidence="8" type="ORF">GGQ87_001513</name>
</gene>
<dbReference type="InterPro" id="IPR001789">
    <property type="entry name" value="Sig_transdc_resp-reg_receiver"/>
</dbReference>
<keyword evidence="9" id="KW-1185">Reference proteome</keyword>
<dbReference type="NCBIfam" id="TIGR00229">
    <property type="entry name" value="sensory_box"/>
    <property type="match status" value="1"/>
</dbReference>
<accession>A0A7X6BNZ9</accession>
<proteinExistence type="predicted"/>
<dbReference type="Pfam" id="PF08447">
    <property type="entry name" value="PAS_3"/>
    <property type="match status" value="1"/>
</dbReference>
<evidence type="ECO:0000313" key="8">
    <source>
        <dbReference type="EMBL" id="NJC41255.1"/>
    </source>
</evidence>
<dbReference type="Proteomes" id="UP000587415">
    <property type="component" value="Unassembled WGS sequence"/>
</dbReference>
<sequence length="660" mass="71703">MSAQDPVPVGMAQSVERLDWEATPLGPVADWPRSLKTAVDIALNSRQPMFVAWGEDLTFIYNDAYADILGSKHPSALGKPFQHIWAEIWDDIRPLIDRALAGEATWSENLPLTMNRHGYLEETWWTFSYSPVLDEDDRVGGMFCSCLETTSQVLAQRQSAIERQRLFEMSRDLFGIATFDGYLKSINPAWSSALGRSEEDLLARPFAEIIHPDDLDETVNVIAALMKGVPVHQFLVRLLTQEGEPIAFSWSAVPDSTPGSGLFYTVGRDITEDLRREEMLRQSQKMEAVGQLTGGLAHDFNNLLTGISGSLDLIESRLAQGRTAEVSRFITAAQGAANRAASLTHRLLAFSRRQTLSPKPTDVKQLVAGMGDLISRTIGPGIQLETVNAAGLWPSLIDPHQLENAILNLCINARDAMPDGGRITIETANRWFDQRSARDRGVEPGQYISVCVSDTGVGMTPAVQAKAFDPFFTTKPIGVGTGLGLSMVYGFAKQSGGAANIYSELGQGTMLCIYLPRHLGEGELAEPLPEPASVPRGAGETVLVIDDEPTVRMLVSEVLSDLGYTAIEAEDGATGLKVLESDARVDLLITDVGLPGGLNGRQVADAARSKRPDLKVLFITGFAENAVLSHGHLAPGMHVMTKPFAMDSLGIRIRELIEAG</sequence>
<dbReference type="SUPFAM" id="SSF52172">
    <property type="entry name" value="CheY-like"/>
    <property type="match status" value="1"/>
</dbReference>
<dbReference type="SMART" id="SM00387">
    <property type="entry name" value="HATPase_c"/>
    <property type="match status" value="1"/>
</dbReference>
<dbReference type="Gene3D" id="3.30.450.20">
    <property type="entry name" value="PAS domain"/>
    <property type="match status" value="2"/>
</dbReference>
<name>A0A7X6BNZ9_9CAUL</name>
<dbReference type="PROSITE" id="PS50109">
    <property type="entry name" value="HIS_KIN"/>
    <property type="match status" value="1"/>
</dbReference>
<dbReference type="PRINTS" id="PR00344">
    <property type="entry name" value="BCTRLSENSOR"/>
</dbReference>
<protein>
    <recommendedName>
        <fullName evidence="2">histidine kinase</fullName>
        <ecNumber evidence="2">2.7.13.3</ecNumber>
    </recommendedName>
</protein>
<evidence type="ECO:0000256" key="2">
    <source>
        <dbReference type="ARBA" id="ARBA00012438"/>
    </source>
</evidence>
<dbReference type="Pfam" id="PF08448">
    <property type="entry name" value="PAS_4"/>
    <property type="match status" value="1"/>
</dbReference>
<feature type="domain" description="PAS" evidence="7">
    <location>
        <begin position="159"/>
        <end position="229"/>
    </location>
</feature>
<comment type="catalytic activity">
    <reaction evidence="1">
        <text>ATP + protein L-histidine = ADP + protein N-phospho-L-histidine.</text>
        <dbReference type="EC" id="2.7.13.3"/>
    </reaction>
</comment>
<dbReference type="PROSITE" id="PS50112">
    <property type="entry name" value="PAS"/>
    <property type="match status" value="1"/>
</dbReference>
<dbReference type="CDD" id="cd16919">
    <property type="entry name" value="HATPase_CckA-like"/>
    <property type="match status" value="1"/>
</dbReference>
<feature type="modified residue" description="4-aspartylphosphate" evidence="4">
    <location>
        <position position="591"/>
    </location>
</feature>
<dbReference type="PROSITE" id="PS50110">
    <property type="entry name" value="RESPONSE_REGULATORY"/>
    <property type="match status" value="1"/>
</dbReference>
<dbReference type="RefSeq" id="WP_245161433.1">
    <property type="nucleotide sequence ID" value="NZ_JAATJM010000001.1"/>
</dbReference>
<dbReference type="EC" id="2.7.13.3" evidence="2"/>
<dbReference type="PANTHER" id="PTHR43065:SF42">
    <property type="entry name" value="TWO-COMPONENT SENSOR PPRA"/>
    <property type="match status" value="1"/>
</dbReference>
<dbReference type="SUPFAM" id="SSF55874">
    <property type="entry name" value="ATPase domain of HSP90 chaperone/DNA topoisomerase II/histidine kinase"/>
    <property type="match status" value="1"/>
</dbReference>
<dbReference type="Gene3D" id="3.40.50.2300">
    <property type="match status" value="1"/>
</dbReference>